<comment type="similarity">
    <text evidence="2 7">Belongs to the UDP-glucose/GDP-mannose dehydrogenase family.</text>
</comment>
<evidence type="ECO:0000256" key="3">
    <source>
        <dbReference type="ARBA" id="ARBA00012954"/>
    </source>
</evidence>
<comment type="pathway">
    <text evidence="1">Nucleotide-sugar biosynthesis; UDP-alpha-D-glucuronate biosynthesis; UDP-alpha-D-glucuronate from UDP-alpha-D-glucose: step 1/1.</text>
</comment>
<evidence type="ECO:0000256" key="6">
    <source>
        <dbReference type="ARBA" id="ARBA00047473"/>
    </source>
</evidence>
<evidence type="ECO:0000259" key="11">
    <source>
        <dbReference type="SMART" id="SM00984"/>
    </source>
</evidence>
<evidence type="ECO:0000256" key="4">
    <source>
        <dbReference type="ARBA" id="ARBA00023002"/>
    </source>
</evidence>
<feature type="binding site" evidence="9">
    <location>
        <begin position="250"/>
        <end position="254"/>
    </location>
    <ligand>
        <name>substrate</name>
    </ligand>
</feature>
<feature type="binding site" evidence="10">
    <location>
        <position position="156"/>
    </location>
    <ligand>
        <name>NAD(+)</name>
        <dbReference type="ChEBI" id="CHEBI:57540"/>
    </ligand>
</feature>
<dbReference type="SUPFAM" id="SSF48179">
    <property type="entry name" value="6-phosphogluconate dehydrogenase C-terminal domain-like"/>
    <property type="match status" value="1"/>
</dbReference>
<dbReference type="PIRSF" id="PIRSF500134">
    <property type="entry name" value="UDPglc_DH_bac"/>
    <property type="match status" value="1"/>
</dbReference>
<evidence type="ECO:0000256" key="8">
    <source>
        <dbReference type="PIRSR" id="PIRSR500134-1"/>
    </source>
</evidence>
<name>A0A662D4C6_UNCAE</name>
<dbReference type="Gene3D" id="1.20.5.100">
    <property type="entry name" value="Cytochrome c1, transmembrane anchor, C-terminal"/>
    <property type="match status" value="1"/>
</dbReference>
<feature type="binding site" evidence="9">
    <location>
        <position position="258"/>
    </location>
    <ligand>
        <name>substrate</name>
    </ligand>
</feature>
<reference evidence="12 13" key="1">
    <citation type="submission" date="2018-06" db="EMBL/GenBank/DDBJ databases">
        <title>Extensive metabolic versatility and redundancy in microbially diverse, dynamic hydrothermal sediments.</title>
        <authorList>
            <person name="Dombrowski N."/>
            <person name="Teske A."/>
            <person name="Baker B.J."/>
        </authorList>
    </citation>
    <scope>NUCLEOTIDE SEQUENCE [LARGE SCALE GENOMIC DNA]</scope>
    <source>
        <strain evidence="12">B3_G15</strain>
    </source>
</reference>
<evidence type="ECO:0000256" key="10">
    <source>
        <dbReference type="PIRSR" id="PIRSR500134-3"/>
    </source>
</evidence>
<dbReference type="GO" id="GO:0003979">
    <property type="term" value="F:UDP-glucose 6-dehydrogenase activity"/>
    <property type="evidence" value="ECO:0007669"/>
    <property type="project" value="UniProtKB-EC"/>
</dbReference>
<feature type="binding site" evidence="10">
    <location>
        <position position="121"/>
    </location>
    <ligand>
        <name>NAD(+)</name>
        <dbReference type="ChEBI" id="CHEBI:57540"/>
    </ligand>
</feature>
<evidence type="ECO:0000256" key="7">
    <source>
        <dbReference type="PIRNR" id="PIRNR000124"/>
    </source>
</evidence>
<dbReference type="InterPro" id="IPR028357">
    <property type="entry name" value="UDPglc_DH_bac"/>
</dbReference>
<feature type="binding site" evidence="9">
    <location>
        <position position="205"/>
    </location>
    <ligand>
        <name>substrate</name>
    </ligand>
</feature>
<feature type="domain" description="UDP-glucose/GDP-mannose dehydrogenase C-terminal" evidence="11">
    <location>
        <begin position="315"/>
        <end position="415"/>
    </location>
</feature>
<dbReference type="NCBIfam" id="TIGR03026">
    <property type="entry name" value="NDP-sugDHase"/>
    <property type="match status" value="1"/>
</dbReference>
<evidence type="ECO:0000256" key="1">
    <source>
        <dbReference type="ARBA" id="ARBA00004701"/>
    </source>
</evidence>
<dbReference type="InterPro" id="IPR014026">
    <property type="entry name" value="UDP-Glc/GDP-Man_DH_dimer"/>
</dbReference>
<feature type="binding site" evidence="10">
    <location>
        <position position="264"/>
    </location>
    <ligand>
        <name>NAD(+)</name>
        <dbReference type="ChEBI" id="CHEBI:57540"/>
    </ligand>
</feature>
<dbReference type="Pfam" id="PF03720">
    <property type="entry name" value="UDPG_MGDP_dh_C"/>
    <property type="match status" value="1"/>
</dbReference>
<feature type="binding site" evidence="10">
    <location>
        <position position="30"/>
    </location>
    <ligand>
        <name>NAD(+)</name>
        <dbReference type="ChEBI" id="CHEBI:57540"/>
    </ligand>
</feature>
<evidence type="ECO:0000256" key="9">
    <source>
        <dbReference type="PIRSR" id="PIRSR500134-2"/>
    </source>
</evidence>
<comment type="caution">
    <text evidence="12">The sequence shown here is derived from an EMBL/GenBank/DDBJ whole genome shotgun (WGS) entry which is preliminary data.</text>
</comment>
<dbReference type="SUPFAM" id="SSF51735">
    <property type="entry name" value="NAD(P)-binding Rossmann-fold domains"/>
    <property type="match status" value="1"/>
</dbReference>
<dbReference type="UniPathway" id="UPA00038">
    <property type="reaction ID" value="UER00491"/>
</dbReference>
<feature type="binding site" evidence="10">
    <location>
        <position position="35"/>
    </location>
    <ligand>
        <name>NAD(+)</name>
        <dbReference type="ChEBI" id="CHEBI:57540"/>
    </ligand>
</feature>
<feature type="binding site" evidence="10">
    <location>
        <position position="86"/>
    </location>
    <ligand>
        <name>NAD(+)</name>
        <dbReference type="ChEBI" id="CHEBI:57540"/>
    </ligand>
</feature>
<keyword evidence="4 7" id="KW-0560">Oxidoreductase</keyword>
<feature type="binding site" evidence="9">
    <location>
        <position position="322"/>
    </location>
    <ligand>
        <name>substrate</name>
    </ligand>
</feature>
<dbReference type="GO" id="GO:0006065">
    <property type="term" value="P:UDP-glucuronate biosynthetic process"/>
    <property type="evidence" value="ECO:0007669"/>
    <property type="project" value="UniProtKB-UniPathway"/>
</dbReference>
<sequence>MRVCIIGTGYVGLVTGAGLAELGNKVFCVDVDDEKIANLKKGKTPFYEEGLKDLIEKNLKEGRLFFTTSLAEGVHPSKIVFIAVGTPPKETGEADLSFVIKVAEDLSCLIDKYKIIAIKSTVPVGALELVTQILEREGKKKGVDFDIASTPEFLREGNAVYDFFHPSRTVLGYDNPKVGKILHELFAPLRAPILHTSPATAQMIKYASNAFLASRISFINEIANICEKVGADVVEVARGMGYDRRIGEGYLNAGIGFGGPCLVKDLKALIKIAENSGYEAHFLKSILEKNEHQTRTILYKIKQVLGEVLYDKTVGILGLSFKAGTSDVRNSLSLKIIKLLQKEGAKIKAYDPKAMEEARKVAPDVTYTEDPYETAQSDALVILAAWGEFKELDLEKIKGNLKNPVIIDGVNIFDPEKMRKLGFVYKGVGRG</sequence>
<evidence type="ECO:0000313" key="12">
    <source>
        <dbReference type="EMBL" id="RLE09494.1"/>
    </source>
</evidence>
<proteinExistence type="inferred from homology"/>
<gene>
    <name evidence="12" type="ORF">DRJ04_09860</name>
</gene>
<dbReference type="Proteomes" id="UP000280417">
    <property type="component" value="Unassembled WGS sequence"/>
</dbReference>
<organism evidence="12 13">
    <name type="scientific">Aerophobetes bacterium</name>
    <dbReference type="NCBI Taxonomy" id="2030807"/>
    <lineage>
        <taxon>Bacteria</taxon>
        <taxon>Candidatus Aerophobota</taxon>
    </lineage>
</organism>
<dbReference type="Pfam" id="PF03721">
    <property type="entry name" value="UDPG_MGDP_dh_N"/>
    <property type="match status" value="1"/>
</dbReference>
<evidence type="ECO:0000256" key="2">
    <source>
        <dbReference type="ARBA" id="ARBA00006601"/>
    </source>
</evidence>
<dbReference type="PANTHER" id="PTHR43750">
    <property type="entry name" value="UDP-GLUCOSE 6-DEHYDROGENASE TUAD"/>
    <property type="match status" value="1"/>
</dbReference>
<feature type="active site" description="Nucleophile" evidence="8">
    <location>
        <position position="261"/>
    </location>
</feature>
<dbReference type="PIRSF" id="PIRSF000124">
    <property type="entry name" value="UDPglc_GDPman_dh"/>
    <property type="match status" value="1"/>
</dbReference>
<evidence type="ECO:0000313" key="13">
    <source>
        <dbReference type="Proteomes" id="UP000280417"/>
    </source>
</evidence>
<feature type="binding site" evidence="10">
    <location>
        <position position="329"/>
    </location>
    <ligand>
        <name>NAD(+)</name>
        <dbReference type="ChEBI" id="CHEBI:57540"/>
    </ligand>
</feature>
<dbReference type="AlphaFoldDB" id="A0A662D4C6"/>
<dbReference type="EMBL" id="QMQA01000365">
    <property type="protein sequence ID" value="RLE09494.1"/>
    <property type="molecule type" value="Genomic_DNA"/>
</dbReference>
<dbReference type="PANTHER" id="PTHR43750:SF3">
    <property type="entry name" value="UDP-GLUCOSE 6-DEHYDROGENASE TUAD"/>
    <property type="match status" value="1"/>
</dbReference>
<dbReference type="InterPro" id="IPR017476">
    <property type="entry name" value="UDP-Glc/GDP-Man"/>
</dbReference>
<dbReference type="InterPro" id="IPR008927">
    <property type="entry name" value="6-PGluconate_DH-like_C_sf"/>
</dbReference>
<dbReference type="SMART" id="SM00984">
    <property type="entry name" value="UDPG_MGDP_dh_C"/>
    <property type="match status" value="1"/>
</dbReference>
<keyword evidence="5 7" id="KW-0520">NAD</keyword>
<dbReference type="GO" id="GO:0051287">
    <property type="term" value="F:NAD binding"/>
    <property type="evidence" value="ECO:0007669"/>
    <property type="project" value="InterPro"/>
</dbReference>
<protein>
    <recommendedName>
        <fullName evidence="3 7">UDP-glucose 6-dehydrogenase</fullName>
        <ecNumber evidence="3 7">1.1.1.22</ecNumber>
    </recommendedName>
</protein>
<dbReference type="InterPro" id="IPR036220">
    <property type="entry name" value="UDP-Glc/GDP-Man_DH_C_sf"/>
</dbReference>
<dbReference type="Gene3D" id="3.40.50.720">
    <property type="entry name" value="NAD(P)-binding Rossmann-like Domain"/>
    <property type="match status" value="2"/>
</dbReference>
<dbReference type="Pfam" id="PF00984">
    <property type="entry name" value="UDPG_MGDP_dh"/>
    <property type="match status" value="1"/>
</dbReference>
<accession>A0A662D4C6</accession>
<comment type="catalytic activity">
    <reaction evidence="6 7">
        <text>UDP-alpha-D-glucose + 2 NAD(+) + H2O = UDP-alpha-D-glucuronate + 2 NADH + 3 H(+)</text>
        <dbReference type="Rhea" id="RHEA:23596"/>
        <dbReference type="ChEBI" id="CHEBI:15377"/>
        <dbReference type="ChEBI" id="CHEBI:15378"/>
        <dbReference type="ChEBI" id="CHEBI:57540"/>
        <dbReference type="ChEBI" id="CHEBI:57945"/>
        <dbReference type="ChEBI" id="CHEBI:58052"/>
        <dbReference type="ChEBI" id="CHEBI:58885"/>
        <dbReference type="EC" id="1.1.1.22"/>
    </reaction>
</comment>
<dbReference type="InterPro" id="IPR014027">
    <property type="entry name" value="UDP-Glc/GDP-Man_DH_C"/>
</dbReference>
<dbReference type="GO" id="GO:0000271">
    <property type="term" value="P:polysaccharide biosynthetic process"/>
    <property type="evidence" value="ECO:0007669"/>
    <property type="project" value="InterPro"/>
</dbReference>
<dbReference type="InterPro" id="IPR001732">
    <property type="entry name" value="UDP-Glc/GDP-Man_DH_N"/>
</dbReference>
<dbReference type="EC" id="1.1.1.22" evidence="3 7"/>
<dbReference type="SUPFAM" id="SSF52413">
    <property type="entry name" value="UDP-glucose/GDP-mannose dehydrogenase C-terminal domain"/>
    <property type="match status" value="1"/>
</dbReference>
<evidence type="ECO:0000256" key="5">
    <source>
        <dbReference type="ARBA" id="ARBA00023027"/>
    </source>
</evidence>
<feature type="binding site" evidence="9">
    <location>
        <begin position="153"/>
        <end position="156"/>
    </location>
    <ligand>
        <name>substrate</name>
    </ligand>
</feature>
<dbReference type="InterPro" id="IPR036291">
    <property type="entry name" value="NAD(P)-bd_dom_sf"/>
</dbReference>